<name>A0A5C3MLQ2_9AGAR</name>
<evidence type="ECO:0000313" key="1">
    <source>
        <dbReference type="EMBL" id="TFK42091.1"/>
    </source>
</evidence>
<dbReference type="AlphaFoldDB" id="A0A5C3MLQ2"/>
<accession>A0A5C3MLQ2</accession>
<proteinExistence type="predicted"/>
<protein>
    <submittedName>
        <fullName evidence="1">Uncharacterized protein</fullName>
    </submittedName>
</protein>
<keyword evidence="2" id="KW-1185">Reference proteome</keyword>
<evidence type="ECO:0000313" key="2">
    <source>
        <dbReference type="Proteomes" id="UP000308652"/>
    </source>
</evidence>
<sequence>MCALSYPLCWASLRHLSHEEGEYLAWRLFIPLTEAMAKAAMHRHDSLSLALPSTTNHTLIILLESSTALHKSSVLVIPASVK</sequence>
<dbReference type="Proteomes" id="UP000308652">
    <property type="component" value="Unassembled WGS sequence"/>
</dbReference>
<organism evidence="1 2">
    <name type="scientific">Crucibulum laeve</name>
    <dbReference type="NCBI Taxonomy" id="68775"/>
    <lineage>
        <taxon>Eukaryota</taxon>
        <taxon>Fungi</taxon>
        <taxon>Dikarya</taxon>
        <taxon>Basidiomycota</taxon>
        <taxon>Agaricomycotina</taxon>
        <taxon>Agaricomycetes</taxon>
        <taxon>Agaricomycetidae</taxon>
        <taxon>Agaricales</taxon>
        <taxon>Agaricineae</taxon>
        <taxon>Nidulariaceae</taxon>
        <taxon>Crucibulum</taxon>
    </lineage>
</organism>
<dbReference type="EMBL" id="ML213593">
    <property type="protein sequence ID" value="TFK42091.1"/>
    <property type="molecule type" value="Genomic_DNA"/>
</dbReference>
<gene>
    <name evidence="1" type="ORF">BDQ12DRAFT_352994</name>
</gene>
<reference evidence="1 2" key="1">
    <citation type="journal article" date="2019" name="Nat. Ecol. Evol.">
        <title>Megaphylogeny resolves global patterns of mushroom evolution.</title>
        <authorList>
            <person name="Varga T."/>
            <person name="Krizsan K."/>
            <person name="Foldi C."/>
            <person name="Dima B."/>
            <person name="Sanchez-Garcia M."/>
            <person name="Sanchez-Ramirez S."/>
            <person name="Szollosi G.J."/>
            <person name="Szarkandi J.G."/>
            <person name="Papp V."/>
            <person name="Albert L."/>
            <person name="Andreopoulos W."/>
            <person name="Angelini C."/>
            <person name="Antonin V."/>
            <person name="Barry K.W."/>
            <person name="Bougher N.L."/>
            <person name="Buchanan P."/>
            <person name="Buyck B."/>
            <person name="Bense V."/>
            <person name="Catcheside P."/>
            <person name="Chovatia M."/>
            <person name="Cooper J."/>
            <person name="Damon W."/>
            <person name="Desjardin D."/>
            <person name="Finy P."/>
            <person name="Geml J."/>
            <person name="Haridas S."/>
            <person name="Hughes K."/>
            <person name="Justo A."/>
            <person name="Karasinski D."/>
            <person name="Kautmanova I."/>
            <person name="Kiss B."/>
            <person name="Kocsube S."/>
            <person name="Kotiranta H."/>
            <person name="LaButti K.M."/>
            <person name="Lechner B.E."/>
            <person name="Liimatainen K."/>
            <person name="Lipzen A."/>
            <person name="Lukacs Z."/>
            <person name="Mihaltcheva S."/>
            <person name="Morgado L.N."/>
            <person name="Niskanen T."/>
            <person name="Noordeloos M.E."/>
            <person name="Ohm R.A."/>
            <person name="Ortiz-Santana B."/>
            <person name="Ovrebo C."/>
            <person name="Racz N."/>
            <person name="Riley R."/>
            <person name="Savchenko A."/>
            <person name="Shiryaev A."/>
            <person name="Soop K."/>
            <person name="Spirin V."/>
            <person name="Szebenyi C."/>
            <person name="Tomsovsky M."/>
            <person name="Tulloss R.E."/>
            <person name="Uehling J."/>
            <person name="Grigoriev I.V."/>
            <person name="Vagvolgyi C."/>
            <person name="Papp T."/>
            <person name="Martin F.M."/>
            <person name="Miettinen O."/>
            <person name="Hibbett D.S."/>
            <person name="Nagy L.G."/>
        </authorList>
    </citation>
    <scope>NUCLEOTIDE SEQUENCE [LARGE SCALE GENOMIC DNA]</scope>
    <source>
        <strain evidence="1 2">CBS 166.37</strain>
    </source>
</reference>